<keyword evidence="2" id="KW-1185">Reference proteome</keyword>
<gene>
    <name evidence="1" type="ORF">GTPT_2557</name>
</gene>
<dbReference type="EMBL" id="JMPR01000038">
    <property type="protein sequence ID" value="KFD18367.1"/>
    <property type="molecule type" value="Genomic_DNA"/>
</dbReference>
<organism evidence="1 2">
    <name type="scientific">Tatumella ptyseos ATCC 33301</name>
    <dbReference type="NCBI Taxonomy" id="1005995"/>
    <lineage>
        <taxon>Bacteria</taxon>
        <taxon>Pseudomonadati</taxon>
        <taxon>Pseudomonadota</taxon>
        <taxon>Gammaproteobacteria</taxon>
        <taxon>Enterobacterales</taxon>
        <taxon>Erwiniaceae</taxon>
        <taxon>Tatumella</taxon>
    </lineage>
</organism>
<evidence type="ECO:0000313" key="2">
    <source>
        <dbReference type="Proteomes" id="UP000028602"/>
    </source>
</evidence>
<dbReference type="GO" id="GO:0009007">
    <property type="term" value="F:site-specific DNA-methyltransferase (adenine-specific) activity"/>
    <property type="evidence" value="ECO:0007669"/>
    <property type="project" value="UniProtKB-EC"/>
</dbReference>
<sequence length="49" mass="5441">MNSTKHADFLLADVNPDLINLCQMLSVVPEAFVIEESLMFGFLNTPDSI</sequence>
<dbReference type="GO" id="GO:0032259">
    <property type="term" value="P:methylation"/>
    <property type="evidence" value="ECO:0007669"/>
    <property type="project" value="UniProtKB-KW"/>
</dbReference>
<name>A0A085JD21_9GAMM</name>
<accession>A0A085JD21</accession>
<keyword evidence="1" id="KW-0489">Methyltransferase</keyword>
<dbReference type="Proteomes" id="UP000028602">
    <property type="component" value="Unassembled WGS sequence"/>
</dbReference>
<reference evidence="1 2" key="1">
    <citation type="submission" date="2014-05" db="EMBL/GenBank/DDBJ databases">
        <title>ATOL: Assembling a taxonomically balanced genome-scale reconstruction of the evolutionary history of the Enterobacteriaceae.</title>
        <authorList>
            <person name="Plunkett G.III."/>
            <person name="Neeno-Eckwall E.C."/>
            <person name="Glasner J.D."/>
            <person name="Perna N.T."/>
        </authorList>
    </citation>
    <scope>NUCLEOTIDE SEQUENCE [LARGE SCALE GENOMIC DNA]</scope>
    <source>
        <strain evidence="1 2">ATCC 33301</strain>
    </source>
</reference>
<dbReference type="AlphaFoldDB" id="A0A085JD21"/>
<comment type="caution">
    <text evidence="1">The sequence shown here is derived from an EMBL/GenBank/DDBJ whole genome shotgun (WGS) entry which is preliminary data.</text>
</comment>
<keyword evidence="1" id="KW-0808">Transferase</keyword>
<protein>
    <submittedName>
        <fullName evidence="1">DNA adenine methylase</fullName>
        <ecNumber evidence="1">2.1.1.72</ecNumber>
    </submittedName>
</protein>
<proteinExistence type="predicted"/>
<evidence type="ECO:0000313" key="1">
    <source>
        <dbReference type="EMBL" id="KFD18367.1"/>
    </source>
</evidence>
<dbReference type="EC" id="2.1.1.72" evidence="1"/>